<dbReference type="Gene3D" id="1.20.200.10">
    <property type="entry name" value="Fumarase/aspartase (Central domain)"/>
    <property type="match status" value="2"/>
</dbReference>
<protein>
    <recommendedName>
        <fullName evidence="3">Phenylalanine ammonia-lyase</fullName>
    </recommendedName>
</protein>
<dbReference type="EMBL" id="VDEP01000104">
    <property type="protein sequence ID" value="KAA1131258.1"/>
    <property type="molecule type" value="Genomic_DNA"/>
</dbReference>
<dbReference type="InterPro" id="IPR001106">
    <property type="entry name" value="Aromatic_Lyase"/>
</dbReference>
<proteinExistence type="predicted"/>
<accession>A0A5B0S0L7</accession>
<evidence type="ECO:0000313" key="2">
    <source>
        <dbReference type="Proteomes" id="UP000325313"/>
    </source>
</evidence>
<evidence type="ECO:0008006" key="3">
    <source>
        <dbReference type="Google" id="ProtNLM"/>
    </source>
</evidence>
<reference evidence="1 2" key="1">
    <citation type="submission" date="2019-05" db="EMBL/GenBank/DDBJ databases">
        <title>Emergence of the Ug99 lineage of the wheat stem rust pathogen through somatic hybridization.</title>
        <authorList>
            <person name="Li F."/>
            <person name="Upadhyaya N.M."/>
            <person name="Sperschneider J."/>
            <person name="Matny O."/>
            <person name="Nguyen-Phuc H."/>
            <person name="Mago R."/>
            <person name="Raley C."/>
            <person name="Miller M.E."/>
            <person name="Silverstein K.A.T."/>
            <person name="Henningsen E."/>
            <person name="Hirsch C.D."/>
            <person name="Visser B."/>
            <person name="Pretorius Z.A."/>
            <person name="Steffenson B.J."/>
            <person name="Schwessinger B."/>
            <person name="Dodds P.N."/>
            <person name="Figueroa M."/>
        </authorList>
    </citation>
    <scope>NUCLEOTIDE SEQUENCE [LARGE SCALE GENOMIC DNA]</scope>
    <source>
        <strain evidence="1 2">Ug99</strain>
    </source>
</reference>
<dbReference type="SUPFAM" id="SSF48557">
    <property type="entry name" value="L-aspartase-like"/>
    <property type="match status" value="1"/>
</dbReference>
<sequence length="231" mass="25993">MAAYTAELGFLASPVSTHVQSAEQHNQSVNSLALVSARYTIQAVEVLSMLLSSHLYVVCMAIDLRVIDQMFQKELKGLLPVLLDSHFKSRPTQAADPLIGALASRLEATASLDSEARFLSAFKQTLHVILAFPVDLEEARSWPSFAASQSTLLYKRTRDQYFENSESLLAEKWLGKKNKHLYHFVRKELGIGPRRGDVRLGRHEGSVSIDVSKIYESVRSGELYKFMNRMF</sequence>
<dbReference type="GO" id="GO:0003824">
    <property type="term" value="F:catalytic activity"/>
    <property type="evidence" value="ECO:0007669"/>
    <property type="project" value="InterPro"/>
</dbReference>
<dbReference type="PANTHER" id="PTHR10362">
    <property type="entry name" value="HISTIDINE AMMONIA-LYASE"/>
    <property type="match status" value="1"/>
</dbReference>
<dbReference type="AlphaFoldDB" id="A0A5B0S0L7"/>
<evidence type="ECO:0000313" key="1">
    <source>
        <dbReference type="EMBL" id="KAA1131258.1"/>
    </source>
</evidence>
<gene>
    <name evidence="1" type="ORF">PGTUg99_027879</name>
</gene>
<dbReference type="Proteomes" id="UP000325313">
    <property type="component" value="Unassembled WGS sequence"/>
</dbReference>
<dbReference type="Pfam" id="PF00221">
    <property type="entry name" value="Lyase_aromatic"/>
    <property type="match status" value="1"/>
</dbReference>
<name>A0A5B0S0L7_PUCGR</name>
<organism evidence="1 2">
    <name type="scientific">Puccinia graminis f. sp. tritici</name>
    <dbReference type="NCBI Taxonomy" id="56615"/>
    <lineage>
        <taxon>Eukaryota</taxon>
        <taxon>Fungi</taxon>
        <taxon>Dikarya</taxon>
        <taxon>Basidiomycota</taxon>
        <taxon>Pucciniomycotina</taxon>
        <taxon>Pucciniomycetes</taxon>
        <taxon>Pucciniales</taxon>
        <taxon>Pucciniaceae</taxon>
        <taxon>Puccinia</taxon>
    </lineage>
</organism>
<comment type="caution">
    <text evidence="1">The sequence shown here is derived from an EMBL/GenBank/DDBJ whole genome shotgun (WGS) entry which is preliminary data.</text>
</comment>
<dbReference type="InterPro" id="IPR008948">
    <property type="entry name" value="L-Aspartase-like"/>
</dbReference>